<dbReference type="PANTHER" id="PTHR43464">
    <property type="entry name" value="METHYLTRANSFERASE"/>
    <property type="match status" value="1"/>
</dbReference>
<dbReference type="CDD" id="cd02440">
    <property type="entry name" value="AdoMet_MTases"/>
    <property type="match status" value="1"/>
</dbReference>
<keyword evidence="2" id="KW-0489">Methyltransferase</keyword>
<dbReference type="RefSeq" id="WP_344450482.1">
    <property type="nucleotide sequence ID" value="NZ_BAAATZ010000008.1"/>
</dbReference>
<dbReference type="EMBL" id="BAAATZ010000008">
    <property type="protein sequence ID" value="GAA2725294.1"/>
    <property type="molecule type" value="Genomic_DNA"/>
</dbReference>
<dbReference type="GO" id="GO:0032259">
    <property type="term" value="P:methylation"/>
    <property type="evidence" value="ECO:0007669"/>
    <property type="project" value="UniProtKB-KW"/>
</dbReference>
<dbReference type="InterPro" id="IPR029063">
    <property type="entry name" value="SAM-dependent_MTases_sf"/>
</dbReference>
<comment type="caution">
    <text evidence="2">The sequence shown here is derived from an EMBL/GenBank/DDBJ whole genome shotgun (WGS) entry which is preliminary data.</text>
</comment>
<name>A0ABN3U726_9ACTN</name>
<evidence type="ECO:0000259" key="1">
    <source>
        <dbReference type="Pfam" id="PF13649"/>
    </source>
</evidence>
<accession>A0ABN3U726</accession>
<gene>
    <name evidence="2" type="ORF">GCM10010439_24950</name>
</gene>
<dbReference type="Gene3D" id="3.40.50.150">
    <property type="entry name" value="Vaccinia Virus protein VP39"/>
    <property type="match status" value="1"/>
</dbReference>
<keyword evidence="3" id="KW-1185">Reference proteome</keyword>
<keyword evidence="2" id="KW-0808">Transferase</keyword>
<dbReference type="PANTHER" id="PTHR43464:SF89">
    <property type="entry name" value="METHYLTRANSFERASE"/>
    <property type="match status" value="1"/>
</dbReference>
<feature type="domain" description="Methyltransferase" evidence="1">
    <location>
        <begin position="54"/>
        <end position="142"/>
    </location>
</feature>
<evidence type="ECO:0000313" key="3">
    <source>
        <dbReference type="Proteomes" id="UP001501842"/>
    </source>
</evidence>
<dbReference type="InterPro" id="IPR041698">
    <property type="entry name" value="Methyltransf_25"/>
</dbReference>
<sequence>MQAARESRRAARESRQAAAFDHIGAQYDEAFPHKDGQLLTGEWLLDRLPSGSAVLDLGCGTGLPTAAQLAGAGHRVTGVDYSAEMVRLARENVPRGVFRQCDLYDVEGEYDAVLAFFVLLMLPLDEIPGALARMHRLVRPGGLFCLSMVEADLDDHPLAFLGQEVRVSALLREDLRAQVEASGFTVEEERVLSYAPASTQAVPEVQLFLACRRP</sequence>
<protein>
    <submittedName>
        <fullName evidence="2">Class I SAM-dependent methyltransferase</fullName>
    </submittedName>
</protein>
<organism evidence="2 3">
    <name type="scientific">Actinocorallia aurantiaca</name>
    <dbReference type="NCBI Taxonomy" id="46204"/>
    <lineage>
        <taxon>Bacteria</taxon>
        <taxon>Bacillati</taxon>
        <taxon>Actinomycetota</taxon>
        <taxon>Actinomycetes</taxon>
        <taxon>Streptosporangiales</taxon>
        <taxon>Thermomonosporaceae</taxon>
        <taxon>Actinocorallia</taxon>
    </lineage>
</organism>
<dbReference type="SUPFAM" id="SSF53335">
    <property type="entry name" value="S-adenosyl-L-methionine-dependent methyltransferases"/>
    <property type="match status" value="1"/>
</dbReference>
<dbReference type="Proteomes" id="UP001501842">
    <property type="component" value="Unassembled WGS sequence"/>
</dbReference>
<dbReference type="Pfam" id="PF13649">
    <property type="entry name" value="Methyltransf_25"/>
    <property type="match status" value="1"/>
</dbReference>
<proteinExistence type="predicted"/>
<reference evidence="2 3" key="1">
    <citation type="journal article" date="2019" name="Int. J. Syst. Evol. Microbiol.">
        <title>The Global Catalogue of Microorganisms (GCM) 10K type strain sequencing project: providing services to taxonomists for standard genome sequencing and annotation.</title>
        <authorList>
            <consortium name="The Broad Institute Genomics Platform"/>
            <consortium name="The Broad Institute Genome Sequencing Center for Infectious Disease"/>
            <person name="Wu L."/>
            <person name="Ma J."/>
        </authorList>
    </citation>
    <scope>NUCLEOTIDE SEQUENCE [LARGE SCALE GENOMIC DNA]</scope>
    <source>
        <strain evidence="2 3">JCM 8201</strain>
    </source>
</reference>
<evidence type="ECO:0000313" key="2">
    <source>
        <dbReference type="EMBL" id="GAA2725294.1"/>
    </source>
</evidence>
<dbReference type="GO" id="GO:0008168">
    <property type="term" value="F:methyltransferase activity"/>
    <property type="evidence" value="ECO:0007669"/>
    <property type="project" value="UniProtKB-KW"/>
</dbReference>